<dbReference type="Proteomes" id="UP000664859">
    <property type="component" value="Unassembled WGS sequence"/>
</dbReference>
<dbReference type="InterPro" id="IPR011598">
    <property type="entry name" value="bHLH_dom"/>
</dbReference>
<dbReference type="SUPFAM" id="SSF47459">
    <property type="entry name" value="HLH, helix-loop-helix DNA-binding domain"/>
    <property type="match status" value="1"/>
</dbReference>
<dbReference type="GO" id="GO:0046983">
    <property type="term" value="F:protein dimerization activity"/>
    <property type="evidence" value="ECO:0007669"/>
    <property type="project" value="InterPro"/>
</dbReference>
<dbReference type="Gene3D" id="3.30.450.20">
    <property type="entry name" value="PAS domain"/>
    <property type="match status" value="1"/>
</dbReference>
<dbReference type="GO" id="GO:0006355">
    <property type="term" value="P:regulation of DNA-templated transcription"/>
    <property type="evidence" value="ECO:0007669"/>
    <property type="project" value="InterPro"/>
</dbReference>
<protein>
    <recommendedName>
        <fullName evidence="2">BHLH domain-containing protein</fullName>
    </recommendedName>
</protein>
<feature type="domain" description="BHLH" evidence="2">
    <location>
        <begin position="67"/>
        <end position="119"/>
    </location>
</feature>
<evidence type="ECO:0000313" key="3">
    <source>
        <dbReference type="EMBL" id="KAG5188715.1"/>
    </source>
</evidence>
<organism evidence="3 4">
    <name type="scientific">Tribonema minus</name>
    <dbReference type="NCBI Taxonomy" id="303371"/>
    <lineage>
        <taxon>Eukaryota</taxon>
        <taxon>Sar</taxon>
        <taxon>Stramenopiles</taxon>
        <taxon>Ochrophyta</taxon>
        <taxon>PX clade</taxon>
        <taxon>Xanthophyceae</taxon>
        <taxon>Tribonematales</taxon>
        <taxon>Tribonemataceae</taxon>
        <taxon>Tribonema</taxon>
    </lineage>
</organism>
<accession>A0A835Z815</accession>
<gene>
    <name evidence="3" type="ORF">JKP88DRAFT_303928</name>
</gene>
<dbReference type="InterPro" id="IPR000014">
    <property type="entry name" value="PAS"/>
</dbReference>
<feature type="compositionally biased region" description="Polar residues" evidence="1">
    <location>
        <begin position="25"/>
        <end position="40"/>
    </location>
</feature>
<dbReference type="OrthoDB" id="193583at2759"/>
<reference evidence="3" key="1">
    <citation type="submission" date="2021-02" db="EMBL/GenBank/DDBJ databases">
        <title>First Annotated Genome of the Yellow-green Alga Tribonema minus.</title>
        <authorList>
            <person name="Mahan K.M."/>
        </authorList>
    </citation>
    <scope>NUCLEOTIDE SEQUENCE</scope>
    <source>
        <strain evidence="3">UTEX B ZZ1240</strain>
    </source>
</reference>
<dbReference type="SUPFAM" id="SSF55785">
    <property type="entry name" value="PYP-like sensor domain (PAS domain)"/>
    <property type="match status" value="1"/>
</dbReference>
<dbReference type="CDD" id="cd00130">
    <property type="entry name" value="PAS"/>
    <property type="match status" value="1"/>
</dbReference>
<dbReference type="InterPro" id="IPR013767">
    <property type="entry name" value="PAS_fold"/>
</dbReference>
<dbReference type="NCBIfam" id="TIGR00229">
    <property type="entry name" value="sensory_box"/>
    <property type="match status" value="1"/>
</dbReference>
<dbReference type="InterPro" id="IPR036638">
    <property type="entry name" value="HLH_DNA-bd_sf"/>
</dbReference>
<dbReference type="InterPro" id="IPR035965">
    <property type="entry name" value="PAS-like_dom_sf"/>
</dbReference>
<feature type="compositionally biased region" description="Basic and acidic residues" evidence="1">
    <location>
        <begin position="54"/>
        <end position="79"/>
    </location>
</feature>
<evidence type="ECO:0000256" key="1">
    <source>
        <dbReference type="SAM" id="MobiDB-lite"/>
    </source>
</evidence>
<dbReference type="SMART" id="SM00353">
    <property type="entry name" value="HLH"/>
    <property type="match status" value="1"/>
</dbReference>
<evidence type="ECO:0000313" key="4">
    <source>
        <dbReference type="Proteomes" id="UP000664859"/>
    </source>
</evidence>
<evidence type="ECO:0000259" key="2">
    <source>
        <dbReference type="PROSITE" id="PS50888"/>
    </source>
</evidence>
<comment type="caution">
    <text evidence="3">The sequence shown here is derived from an EMBL/GenBank/DDBJ whole genome shotgun (WGS) entry which is preliminary data.</text>
</comment>
<dbReference type="Pfam" id="PF00989">
    <property type="entry name" value="PAS"/>
    <property type="match status" value="1"/>
</dbReference>
<proteinExistence type="predicted"/>
<sequence length="309" mass="32383">MTLRSGPGVHCGRLSSPSHRGPRSEATTCPSETTSTSVSISHDPGGHRTTRASSDSHRGGPKPVVDKRRLERNAREQRRSLKISQKIDELRALLRQSGVMVKSSKSNILQEATQLICALQRRQALLEGERNHLLQLVQGLSGSSSAQAAQPAAAATAGAAAAAGGRTLQQQQLAAAAAAAAAAASVGMDYQLIFHNAAIPLAVGSVNGNIVDCNARMCAFTGYRREELLALTVFNLVADAFLQQSFALISGMLTVAGAAAAAAQQRGAHVDMPCKLRDGQPGGVLSIALVRDELLRPRFFAISLAPALL</sequence>
<dbReference type="PROSITE" id="PS50888">
    <property type="entry name" value="BHLH"/>
    <property type="match status" value="1"/>
</dbReference>
<dbReference type="AlphaFoldDB" id="A0A835Z815"/>
<dbReference type="Pfam" id="PF00010">
    <property type="entry name" value="HLH"/>
    <property type="match status" value="1"/>
</dbReference>
<dbReference type="SMART" id="SM00091">
    <property type="entry name" value="PAS"/>
    <property type="match status" value="1"/>
</dbReference>
<feature type="region of interest" description="Disordered" evidence="1">
    <location>
        <begin position="1"/>
        <end position="79"/>
    </location>
</feature>
<dbReference type="EMBL" id="JAFCMP010000066">
    <property type="protein sequence ID" value="KAG5188715.1"/>
    <property type="molecule type" value="Genomic_DNA"/>
</dbReference>
<dbReference type="Gene3D" id="4.10.280.10">
    <property type="entry name" value="Helix-loop-helix DNA-binding domain"/>
    <property type="match status" value="1"/>
</dbReference>
<keyword evidence="4" id="KW-1185">Reference proteome</keyword>
<name>A0A835Z815_9STRA</name>